<name>A0AA52EJK4_9PROT</name>
<accession>A0AA52EJK4</accession>
<dbReference type="EMBL" id="CP123872">
    <property type="protein sequence ID" value="WND03221.1"/>
    <property type="molecule type" value="Genomic_DNA"/>
</dbReference>
<evidence type="ECO:0000313" key="3">
    <source>
        <dbReference type="Proteomes" id="UP001268683"/>
    </source>
</evidence>
<dbReference type="CDD" id="cd04186">
    <property type="entry name" value="GT_2_like_c"/>
    <property type="match status" value="1"/>
</dbReference>
<proteinExistence type="predicted"/>
<dbReference type="RefSeq" id="WP_310799070.1">
    <property type="nucleotide sequence ID" value="NZ_CP123872.1"/>
</dbReference>
<dbReference type="Proteomes" id="UP001268683">
    <property type="component" value="Chromosome"/>
</dbReference>
<protein>
    <submittedName>
        <fullName evidence="2">Glycosyltransferase family 2 protein</fullName>
    </submittedName>
</protein>
<dbReference type="Pfam" id="PF00535">
    <property type="entry name" value="Glycos_transf_2"/>
    <property type="match status" value="1"/>
</dbReference>
<dbReference type="SUPFAM" id="SSF53448">
    <property type="entry name" value="Nucleotide-diphospho-sugar transferases"/>
    <property type="match status" value="1"/>
</dbReference>
<dbReference type="PANTHER" id="PTHR43179:SF7">
    <property type="entry name" value="RHAMNOSYLTRANSFERASE WBBL"/>
    <property type="match status" value="1"/>
</dbReference>
<evidence type="ECO:0000313" key="2">
    <source>
        <dbReference type="EMBL" id="WND03221.1"/>
    </source>
</evidence>
<dbReference type="KEGG" id="tmk:QGN29_02415"/>
<dbReference type="InterPro" id="IPR001173">
    <property type="entry name" value="Glyco_trans_2-like"/>
</dbReference>
<keyword evidence="3" id="KW-1185">Reference proteome</keyword>
<organism evidence="2 3">
    <name type="scientific">Temperatibacter marinus</name>
    <dbReference type="NCBI Taxonomy" id="1456591"/>
    <lineage>
        <taxon>Bacteria</taxon>
        <taxon>Pseudomonadati</taxon>
        <taxon>Pseudomonadota</taxon>
        <taxon>Alphaproteobacteria</taxon>
        <taxon>Kordiimonadales</taxon>
        <taxon>Temperatibacteraceae</taxon>
        <taxon>Temperatibacter</taxon>
    </lineage>
</organism>
<dbReference type="PANTHER" id="PTHR43179">
    <property type="entry name" value="RHAMNOSYLTRANSFERASE WBBL"/>
    <property type="match status" value="1"/>
</dbReference>
<reference evidence="2" key="1">
    <citation type="submission" date="2023-04" db="EMBL/GenBank/DDBJ databases">
        <title>Complete genome sequence of Temperatibacter marinus.</title>
        <authorList>
            <person name="Rong J.-C."/>
            <person name="Yi M.-L."/>
            <person name="Zhao Q."/>
        </authorList>
    </citation>
    <scope>NUCLEOTIDE SEQUENCE</scope>
    <source>
        <strain evidence="2">NBRC 110045</strain>
    </source>
</reference>
<feature type="domain" description="Glycosyltransferase 2-like" evidence="1">
    <location>
        <begin position="311"/>
        <end position="431"/>
    </location>
</feature>
<dbReference type="Gene3D" id="3.90.550.10">
    <property type="entry name" value="Spore Coat Polysaccharide Biosynthesis Protein SpsA, Chain A"/>
    <property type="match status" value="2"/>
</dbReference>
<dbReference type="AlphaFoldDB" id="A0AA52EJK4"/>
<sequence>MRNRQFIYFIAIIRHPLRALEAFFWLMTGKKVRARNRLGALLHNLRSDYQVWQDLNEDFSTVRQNDSLQLSALMQKPPYFQVIILSGAGDDKLLDDSLQSIADQWYPHVDYIIANGHNTPTLHAPGQSPHYYLWITEGDILLPDSLFNFASVINEHTVPIVYSDEDQVTRTGERCFPHFKPSFNKELLFSQDYIGQACVINAELVLDANLDPLHRETRAKILLEAADKEAAVQVASLDKNEKTQASIHHIPSITLSRFHHKSVGVEKWCSSADYNKLLKTFADSRPFRRYKTGSFGFAYLEPALHSEPLVSVIIPTKDTVPLLKKCLNSIFMQTDYEKYEILVVDNNSEEEETFDYFTTLANEPRVRILSHPGAFNYSAINNAAVKEAQGKYIFLLNNDTEILTPTWIRDCLAYATRDDIGAVGVKLYYPDTRIQHAGVFTGIGRMAGHGHRFLEKDNPGYYYRAHIVQQVSAVTAACLCVKKDKFLEVGGLDAENLVVAFNDVDLCLKLDAAGYKNIYLPHVELVHHESVSRGKDLFGAKRERYLGEVTYMQEKWGMDTQVDRFYNPNLTLITEDFAIRTTPPE</sequence>
<dbReference type="InterPro" id="IPR029044">
    <property type="entry name" value="Nucleotide-diphossugar_trans"/>
</dbReference>
<evidence type="ECO:0000259" key="1">
    <source>
        <dbReference type="Pfam" id="PF00535"/>
    </source>
</evidence>
<gene>
    <name evidence="2" type="ORF">QGN29_02415</name>
</gene>